<keyword evidence="1" id="KW-0472">Membrane</keyword>
<protein>
    <recommendedName>
        <fullName evidence="4">L-lactate permease</fullName>
    </recommendedName>
</protein>
<feature type="transmembrane region" description="Helical" evidence="1">
    <location>
        <begin position="425"/>
        <end position="450"/>
    </location>
</feature>
<evidence type="ECO:0000313" key="2">
    <source>
        <dbReference type="EMBL" id="PPA73190.1"/>
    </source>
</evidence>
<feature type="transmembrane region" description="Helical" evidence="1">
    <location>
        <begin position="182"/>
        <end position="202"/>
    </location>
</feature>
<accession>A0A2S5GJE1</accession>
<feature type="transmembrane region" description="Helical" evidence="1">
    <location>
        <begin position="275"/>
        <end position="296"/>
    </location>
</feature>
<dbReference type="AlphaFoldDB" id="A0A2S5GJE1"/>
<keyword evidence="1" id="KW-0812">Transmembrane</keyword>
<feature type="transmembrane region" description="Helical" evidence="1">
    <location>
        <begin position="30"/>
        <end position="54"/>
    </location>
</feature>
<feature type="transmembrane region" description="Helical" evidence="1">
    <location>
        <begin position="61"/>
        <end position="80"/>
    </location>
</feature>
<keyword evidence="1" id="KW-1133">Transmembrane helix</keyword>
<feature type="transmembrane region" description="Helical" evidence="1">
    <location>
        <begin position="470"/>
        <end position="495"/>
    </location>
</feature>
<comment type="caution">
    <text evidence="2">The sequence shown here is derived from an EMBL/GenBank/DDBJ whole genome shotgun (WGS) entry which is preliminary data.</text>
</comment>
<feature type="transmembrane region" description="Helical" evidence="1">
    <location>
        <begin position="110"/>
        <end position="138"/>
    </location>
</feature>
<evidence type="ECO:0000256" key="1">
    <source>
        <dbReference type="SAM" id="Phobius"/>
    </source>
</evidence>
<feature type="transmembrane region" description="Helical" evidence="1">
    <location>
        <begin position="247"/>
        <end position="263"/>
    </location>
</feature>
<feature type="transmembrane region" description="Helical" evidence="1">
    <location>
        <begin position="150"/>
        <end position="170"/>
    </location>
</feature>
<evidence type="ECO:0000313" key="3">
    <source>
        <dbReference type="Proteomes" id="UP000239990"/>
    </source>
</evidence>
<sequence length="497" mass="52320">MTYLLWSLPTLTVIVAIASGRVNTTMAAVLGLFAAIAVALSAAPGAFTGAQLAVTLERGGWIGWIITPYILGGLLFWQMASPTQPAAAGGDRFADHPPELNDPLARRRRLFFACFLIGPFAESATGFGVGMLGTVLLIRPLGLKPRDIMIFALLSQTLIPWGAMGSGTLLASAYARVPAPQLALYSMVAVALLMAVWMALFWRTARIAGLEVGTAKAGTAEHVREAGWIVTSLASLCAATALLGPETALLAAYGPLIVLRFLLDRRPDRTQALAAARRALPYILVIACLVATRLIPTLNRALGAWADIRPFADLPAWMPFLHAGSWLVAGALVMAVWRRQPGALAVQARAAWRTGRHAVMSVFLFAMMAEVLAGAGISQAYADGLFAALRDWTILITPLLAGAFGILANSGNAPNSLFMPSQLSLALHAGLNVPAAAALLHVSGTSMGFFSPVRMSIAAGLAHGQGQERSVYVLLLPFALAAFGILLFLALLVVLSG</sequence>
<proteinExistence type="predicted"/>
<name>A0A2S5GJE1_9BURK</name>
<organism evidence="2 3">
    <name type="scientific">Achromobacter spanius</name>
    <dbReference type="NCBI Taxonomy" id="217203"/>
    <lineage>
        <taxon>Bacteria</taxon>
        <taxon>Pseudomonadati</taxon>
        <taxon>Pseudomonadota</taxon>
        <taxon>Betaproteobacteria</taxon>
        <taxon>Burkholderiales</taxon>
        <taxon>Alcaligenaceae</taxon>
        <taxon>Achromobacter</taxon>
    </lineage>
</organism>
<dbReference type="OrthoDB" id="8893343at2"/>
<feature type="transmembrane region" description="Helical" evidence="1">
    <location>
        <begin position="316"/>
        <end position="337"/>
    </location>
</feature>
<feature type="transmembrane region" description="Helical" evidence="1">
    <location>
        <begin position="358"/>
        <end position="382"/>
    </location>
</feature>
<gene>
    <name evidence="2" type="ORF">C4E15_26090</name>
</gene>
<reference evidence="2 3" key="1">
    <citation type="submission" date="2018-02" db="EMBL/GenBank/DDBJ databases">
        <title>Draft Genome of Achromobacter spanius stain 6.</title>
        <authorList>
            <person name="Gunasekera T.S."/>
            <person name="Radwan O."/>
            <person name="Ruiz O.N."/>
        </authorList>
    </citation>
    <scope>NUCLEOTIDE SEQUENCE [LARGE SCALE GENOMIC DNA]</scope>
    <source>
        <strain evidence="2 3">6</strain>
    </source>
</reference>
<dbReference type="RefSeq" id="WP_104145442.1">
    <property type="nucleotide sequence ID" value="NZ_PREU01000016.1"/>
</dbReference>
<dbReference type="Proteomes" id="UP000239990">
    <property type="component" value="Unassembled WGS sequence"/>
</dbReference>
<feature type="transmembrane region" description="Helical" evidence="1">
    <location>
        <begin position="394"/>
        <end position="413"/>
    </location>
</feature>
<dbReference type="EMBL" id="PREU01000016">
    <property type="protein sequence ID" value="PPA73190.1"/>
    <property type="molecule type" value="Genomic_DNA"/>
</dbReference>
<evidence type="ECO:0008006" key="4">
    <source>
        <dbReference type="Google" id="ProtNLM"/>
    </source>
</evidence>